<proteinExistence type="predicted"/>
<feature type="region of interest" description="Disordered" evidence="1">
    <location>
        <begin position="1"/>
        <end position="54"/>
    </location>
</feature>
<organism evidence="2 3">
    <name type="scientific">Winogradskya humida</name>
    <dbReference type="NCBI Taxonomy" id="113566"/>
    <lineage>
        <taxon>Bacteria</taxon>
        <taxon>Bacillati</taxon>
        <taxon>Actinomycetota</taxon>
        <taxon>Actinomycetes</taxon>
        <taxon>Micromonosporales</taxon>
        <taxon>Micromonosporaceae</taxon>
        <taxon>Winogradskya</taxon>
    </lineage>
</organism>
<keyword evidence="3" id="KW-1185">Reference proteome</keyword>
<protein>
    <recommendedName>
        <fullName evidence="4">Stereocilin</fullName>
    </recommendedName>
</protein>
<name>A0ABQ4A764_9ACTN</name>
<dbReference type="Proteomes" id="UP000603200">
    <property type="component" value="Unassembled WGS sequence"/>
</dbReference>
<evidence type="ECO:0008006" key="4">
    <source>
        <dbReference type="Google" id="ProtNLM"/>
    </source>
</evidence>
<evidence type="ECO:0000313" key="2">
    <source>
        <dbReference type="EMBL" id="GIE26702.1"/>
    </source>
</evidence>
<evidence type="ECO:0000313" key="3">
    <source>
        <dbReference type="Proteomes" id="UP000603200"/>
    </source>
</evidence>
<reference evidence="2 3" key="1">
    <citation type="submission" date="2021-01" db="EMBL/GenBank/DDBJ databases">
        <title>Whole genome shotgun sequence of Actinoplanes humidus NBRC 14915.</title>
        <authorList>
            <person name="Komaki H."/>
            <person name="Tamura T."/>
        </authorList>
    </citation>
    <scope>NUCLEOTIDE SEQUENCE [LARGE SCALE GENOMIC DNA]</scope>
    <source>
        <strain evidence="2 3">NBRC 14915</strain>
    </source>
</reference>
<evidence type="ECO:0000256" key="1">
    <source>
        <dbReference type="SAM" id="MobiDB-lite"/>
    </source>
</evidence>
<sequence length="54" mass="5687">MTAPDDPVLPGDPIEEEGQMPIIGETPTLPPYEPPDPPRPPVMPAGTAPAEEKT</sequence>
<dbReference type="EMBL" id="BOMN01000149">
    <property type="protein sequence ID" value="GIE26702.1"/>
    <property type="molecule type" value="Genomic_DNA"/>
</dbReference>
<comment type="caution">
    <text evidence="2">The sequence shown here is derived from an EMBL/GenBank/DDBJ whole genome shotgun (WGS) entry which is preliminary data.</text>
</comment>
<gene>
    <name evidence="2" type="ORF">Ahu01nite_098040</name>
</gene>
<accession>A0ABQ4A764</accession>
<feature type="compositionally biased region" description="Pro residues" evidence="1">
    <location>
        <begin position="28"/>
        <end position="43"/>
    </location>
</feature>
<dbReference type="RefSeq" id="WP_203843602.1">
    <property type="nucleotide sequence ID" value="NZ_BAAATV010000016.1"/>
</dbReference>